<evidence type="ECO:0000256" key="1">
    <source>
        <dbReference type="ARBA" id="ARBA00022723"/>
    </source>
</evidence>
<protein>
    <recommendedName>
        <fullName evidence="6">C3H1-type domain-containing protein</fullName>
    </recommendedName>
</protein>
<proteinExistence type="predicted"/>
<name>A0A7J8MXB2_9ROSI</name>
<dbReference type="EMBL" id="JABEZX010000010">
    <property type="protein sequence ID" value="MBA0569387.1"/>
    <property type="molecule type" value="Genomic_DNA"/>
</dbReference>
<evidence type="ECO:0000313" key="8">
    <source>
        <dbReference type="Proteomes" id="UP000593572"/>
    </source>
</evidence>
<dbReference type="InterPro" id="IPR000571">
    <property type="entry name" value="Znf_CCCH"/>
</dbReference>
<dbReference type="AlphaFoldDB" id="A0A7J8MXB2"/>
<keyword evidence="3 4" id="KW-0862">Zinc</keyword>
<dbReference type="PROSITE" id="PS50103">
    <property type="entry name" value="ZF_C3H1"/>
    <property type="match status" value="1"/>
</dbReference>
<keyword evidence="1 4" id="KW-0479">Metal-binding</keyword>
<feature type="compositionally biased region" description="Basic and acidic residues" evidence="5">
    <location>
        <begin position="614"/>
        <end position="630"/>
    </location>
</feature>
<comment type="caution">
    <text evidence="7">The sequence shown here is derived from an EMBL/GenBank/DDBJ whole genome shotgun (WGS) entry which is preliminary data.</text>
</comment>
<dbReference type="SUPFAM" id="SSF90229">
    <property type="entry name" value="CCCH zinc finger"/>
    <property type="match status" value="1"/>
</dbReference>
<evidence type="ECO:0000256" key="2">
    <source>
        <dbReference type="ARBA" id="ARBA00022771"/>
    </source>
</evidence>
<dbReference type="Gene3D" id="4.10.1000.10">
    <property type="entry name" value="Zinc finger, CCCH-type"/>
    <property type="match status" value="1"/>
</dbReference>
<evidence type="ECO:0000256" key="3">
    <source>
        <dbReference type="ARBA" id="ARBA00022833"/>
    </source>
</evidence>
<reference evidence="7 8" key="1">
    <citation type="journal article" date="2019" name="Genome Biol. Evol.">
        <title>Insights into the evolution of the New World diploid cottons (Gossypium, subgenus Houzingenia) based on genome sequencing.</title>
        <authorList>
            <person name="Grover C.E."/>
            <person name="Arick M.A. 2nd"/>
            <person name="Thrash A."/>
            <person name="Conover J.L."/>
            <person name="Sanders W.S."/>
            <person name="Peterson D.G."/>
            <person name="Frelichowski J.E."/>
            <person name="Scheffler J.A."/>
            <person name="Scheffler B.E."/>
            <person name="Wendel J.F."/>
        </authorList>
    </citation>
    <scope>NUCLEOTIDE SEQUENCE [LARGE SCALE GENOMIC DNA]</scope>
    <source>
        <strain evidence="7">157</strain>
        <tissue evidence="7">Leaf</tissue>
    </source>
</reference>
<evidence type="ECO:0000256" key="4">
    <source>
        <dbReference type="PROSITE-ProRule" id="PRU00723"/>
    </source>
</evidence>
<dbReference type="InterPro" id="IPR052650">
    <property type="entry name" value="Zinc_finger_CCCH"/>
</dbReference>
<accession>A0A7J8MXB2</accession>
<keyword evidence="8" id="KW-1185">Reference proteome</keyword>
<keyword evidence="2 4" id="KW-0863">Zinc-finger</keyword>
<dbReference type="InterPro" id="IPR036855">
    <property type="entry name" value="Znf_CCCH_sf"/>
</dbReference>
<feature type="region of interest" description="Disordered" evidence="5">
    <location>
        <begin position="130"/>
        <end position="212"/>
    </location>
</feature>
<feature type="region of interest" description="Disordered" evidence="5">
    <location>
        <begin position="614"/>
        <end position="643"/>
    </location>
</feature>
<evidence type="ECO:0000313" key="7">
    <source>
        <dbReference type="EMBL" id="MBA0569387.1"/>
    </source>
</evidence>
<dbReference type="PANTHER" id="PTHR36886">
    <property type="entry name" value="PROTEIN FRIGIDA-ESSENTIAL 1"/>
    <property type="match status" value="1"/>
</dbReference>
<feature type="compositionally biased region" description="Polar residues" evidence="5">
    <location>
        <begin position="563"/>
        <end position="596"/>
    </location>
</feature>
<feature type="compositionally biased region" description="Basic and acidic residues" evidence="5">
    <location>
        <begin position="551"/>
        <end position="561"/>
    </location>
</feature>
<organism evidence="7 8">
    <name type="scientific">Gossypium lobatum</name>
    <dbReference type="NCBI Taxonomy" id="34289"/>
    <lineage>
        <taxon>Eukaryota</taxon>
        <taxon>Viridiplantae</taxon>
        <taxon>Streptophyta</taxon>
        <taxon>Embryophyta</taxon>
        <taxon>Tracheophyta</taxon>
        <taxon>Spermatophyta</taxon>
        <taxon>Magnoliopsida</taxon>
        <taxon>eudicotyledons</taxon>
        <taxon>Gunneridae</taxon>
        <taxon>Pentapetalae</taxon>
        <taxon>rosids</taxon>
        <taxon>malvids</taxon>
        <taxon>Malvales</taxon>
        <taxon>Malvaceae</taxon>
        <taxon>Malvoideae</taxon>
        <taxon>Gossypium</taxon>
    </lineage>
</organism>
<sequence>YCHETAVQAPEFVYSSLWLVIKYAKFFFHVDAGNVVESRGHDGQLGSDLSSTPGNCEPRIPAKTLNVGEGIANFEFSSLPNESLVTQKEGLCTNYVASKYSVSGKEPAKENGIQEYMGNGKDSRNMLERKASQDYPDQRTNGKGHFVVDESNSLPVGYQSGGVNNGLGFEEKNKQMDVQTDDAKRKIKSRFHRSAASQTSTGSLSPSSNSENKRPALICDFFARGWCIKGSSCRFLHIKDGGKNPGQLPQEDTAAADGKRAVELDEGFRSAAERSRSPASADALPSSVVNKTGLSSHFFSERILPLGHDENQRLHLFHEMNKFPLLQSKDKFLGTAPASQWFSASTDDFGPSKDVRQNGIGQNLPVSLSDRSTFGNGFLPEYKSSLSGSVISLGDIYSENQSHHVSTHLVSLPLNFSLSACSLGAQKMLDNDRGCHTSKLSSLLQGSFPFSSSKPEKFLVNDVASDPLHFSENRIKISSDDWEPSVPFRPSFFVTSGISSPRGEYDPLRDSIDVSSAGERPLKFSFSNQGPSLLNVADPPTYGNFASRRPLLPERNDDKRTASCHNGDNENLVSNNCNPSGKDSLTTDANDGTSAVDMQNGTLVKEEISSVASHVKDISKANKNDRDHDGRHRRGGSRCKKDLEVDRVREKNEIDVEVEHKADGDYKESKAMRHFHAALVDLIKQLLKPTWREGHLSKDAHNTIVKKAVDKVFGSIQPHQLPVTLESVKQYLSSSQPKITRLVEVRIFALRCIVYSMQDLDNKCYQPPSSNQRYFLLPDISKNTKNLEMLGGGANVFIAHFINGSLKQFKLSIMEVYGYLS</sequence>
<dbReference type="PANTHER" id="PTHR36886:SF3">
    <property type="entry name" value="PROTEIN FRIGIDA-ESSENTIAL 1"/>
    <property type="match status" value="1"/>
</dbReference>
<feature type="domain" description="C3H1-type" evidence="6">
    <location>
        <begin position="213"/>
        <end position="240"/>
    </location>
</feature>
<gene>
    <name evidence="7" type="ORF">Golob_006820</name>
</gene>
<dbReference type="GO" id="GO:0008270">
    <property type="term" value="F:zinc ion binding"/>
    <property type="evidence" value="ECO:0007669"/>
    <property type="project" value="UniProtKB-KW"/>
</dbReference>
<dbReference type="Proteomes" id="UP000593572">
    <property type="component" value="Unassembled WGS sequence"/>
</dbReference>
<feature type="zinc finger region" description="C3H1-type" evidence="4">
    <location>
        <begin position="213"/>
        <end position="240"/>
    </location>
</feature>
<dbReference type="Pfam" id="PF00642">
    <property type="entry name" value="zf-CCCH"/>
    <property type="match status" value="1"/>
</dbReference>
<feature type="compositionally biased region" description="Low complexity" evidence="5">
    <location>
        <begin position="197"/>
        <end position="210"/>
    </location>
</feature>
<evidence type="ECO:0000259" key="6">
    <source>
        <dbReference type="PROSITE" id="PS50103"/>
    </source>
</evidence>
<feature type="region of interest" description="Disordered" evidence="5">
    <location>
        <begin position="528"/>
        <end position="596"/>
    </location>
</feature>
<evidence type="ECO:0000256" key="5">
    <source>
        <dbReference type="SAM" id="MobiDB-lite"/>
    </source>
</evidence>
<feature type="non-terminal residue" evidence="7">
    <location>
        <position position="1"/>
    </location>
</feature>